<dbReference type="SUPFAM" id="SSF51430">
    <property type="entry name" value="NAD(P)-linked oxidoreductase"/>
    <property type="match status" value="1"/>
</dbReference>
<dbReference type="EMBL" id="FOGJ01000004">
    <property type="protein sequence ID" value="SER35753.1"/>
    <property type="molecule type" value="Genomic_DNA"/>
</dbReference>
<accession>A0A1H9NK36</accession>
<dbReference type="RefSeq" id="WP_027205982.1">
    <property type="nucleotide sequence ID" value="NZ_FOGJ01000004.1"/>
</dbReference>
<gene>
    <name evidence="1" type="ORF">SAMN04487884_104207</name>
</gene>
<evidence type="ECO:0000313" key="1">
    <source>
        <dbReference type="EMBL" id="SER35753.1"/>
    </source>
</evidence>
<dbReference type="Gene3D" id="3.20.20.100">
    <property type="entry name" value="NADP-dependent oxidoreductase domain"/>
    <property type="match status" value="1"/>
</dbReference>
<dbReference type="InterPro" id="IPR036812">
    <property type="entry name" value="NAD(P)_OxRdtase_dom_sf"/>
</dbReference>
<proteinExistence type="predicted"/>
<name>A0A1H9NK36_BUTFI</name>
<dbReference type="OrthoDB" id="9804790at2"/>
<protein>
    <submittedName>
        <fullName evidence="1">Uncharacterized protein</fullName>
    </submittedName>
</protein>
<dbReference type="AlphaFoldDB" id="A0A1H9NK36"/>
<organism evidence="1 2">
    <name type="scientific">Butyrivibrio fibrisolvens</name>
    <dbReference type="NCBI Taxonomy" id="831"/>
    <lineage>
        <taxon>Bacteria</taxon>
        <taxon>Bacillati</taxon>
        <taxon>Bacillota</taxon>
        <taxon>Clostridia</taxon>
        <taxon>Lachnospirales</taxon>
        <taxon>Lachnospiraceae</taxon>
        <taxon>Butyrivibrio</taxon>
    </lineage>
</organism>
<reference evidence="1 2" key="1">
    <citation type="submission" date="2016-10" db="EMBL/GenBank/DDBJ databases">
        <authorList>
            <person name="de Groot N.N."/>
        </authorList>
    </citation>
    <scope>NUCLEOTIDE SEQUENCE [LARGE SCALE GENOMIC DNA]</scope>
    <source>
        <strain evidence="1 2">AR40</strain>
    </source>
</reference>
<sequence>MKRRADKVAGGKSHLKYVIFEYNMLCPYPRTVLSQHVNGEALTLAEACHKLGFKTVASMPLAMGDALKEHSLNELLEFALDGCDHIIVGSKNTDHIKELLSFLE</sequence>
<evidence type="ECO:0000313" key="2">
    <source>
        <dbReference type="Proteomes" id="UP000182584"/>
    </source>
</evidence>
<dbReference type="Proteomes" id="UP000182584">
    <property type="component" value="Unassembled WGS sequence"/>
</dbReference>